<comment type="caution">
    <text evidence="1">The sequence shown here is derived from an EMBL/GenBank/DDBJ whole genome shotgun (WGS) entry which is preliminary data.</text>
</comment>
<proteinExistence type="predicted"/>
<accession>A0ABX2M7U8</accession>
<dbReference type="RefSeq" id="WP_175354825.1">
    <property type="nucleotide sequence ID" value="NZ_JABFMT010000029.1"/>
</dbReference>
<dbReference type="EMBL" id="JABFMT010000029">
    <property type="protein sequence ID" value="NUU03851.1"/>
    <property type="molecule type" value="Genomic_DNA"/>
</dbReference>
<evidence type="ECO:0000313" key="2">
    <source>
        <dbReference type="Proteomes" id="UP000536746"/>
    </source>
</evidence>
<name>A0ABX2M7U8_9BURK</name>
<sequence length="281" mass="33302">MNKIKKGRPFRGRFEATRIKIWTLAALEEANRREKSVEELLGYDGQWHGMWIRYCRGVVAPSESRLNRIEKVLPETAQYYRSPIWSIYSPKRFDEDDLDRHIAKLAPSFRSRLRWDFEDYQHLPPWLEPIEEELAEVDEEGKFESDTVFYYRELLEEVILKIPDPKLGMSALNTLFLMLQEQLLRDNIDGVETLAIAWTMAEELRHRHPLLKHLPIDIFHRALIPLADLMSWTLEGHGNMSLFKTKQPDTAWESLFEHLARQPHWLPTAQHYGFVPPPRYL</sequence>
<gene>
    <name evidence="1" type="ORF">HNO84_19745</name>
</gene>
<keyword evidence="2" id="KW-1185">Reference proteome</keyword>
<evidence type="ECO:0000313" key="1">
    <source>
        <dbReference type="EMBL" id="NUU03851.1"/>
    </source>
</evidence>
<protein>
    <recommendedName>
        <fullName evidence="3">Immunity protein 52 domain-containing protein</fullName>
    </recommendedName>
</protein>
<organism evidence="1 2">
    <name type="scientific">Herbaspirillum robiniae</name>
    <dbReference type="NCBI Taxonomy" id="2014887"/>
    <lineage>
        <taxon>Bacteria</taxon>
        <taxon>Pseudomonadati</taxon>
        <taxon>Pseudomonadota</taxon>
        <taxon>Betaproteobacteria</taxon>
        <taxon>Burkholderiales</taxon>
        <taxon>Oxalobacteraceae</taxon>
        <taxon>Herbaspirillum</taxon>
    </lineage>
</organism>
<reference evidence="1 2" key="1">
    <citation type="journal article" date="2020" name="Front. Plant Sci.">
        <title>Isolation of Rhizosphere Bacteria That Improve Quality and Water Stress Tolerance in Greenhouse Ornamentals.</title>
        <authorList>
            <person name="Nordstedt N.P."/>
            <person name="Jones M.L."/>
        </authorList>
    </citation>
    <scope>NUCLEOTIDE SEQUENCE [LARGE SCALE GENOMIC DNA]</scope>
    <source>
        <strain evidence="1 2">C6C2</strain>
    </source>
</reference>
<evidence type="ECO:0008006" key="3">
    <source>
        <dbReference type="Google" id="ProtNLM"/>
    </source>
</evidence>
<dbReference type="Proteomes" id="UP000536746">
    <property type="component" value="Unassembled WGS sequence"/>
</dbReference>